<protein>
    <submittedName>
        <fullName evidence="2">Saposin B-type domain-containing protein</fullName>
    </submittedName>
</protein>
<dbReference type="Proteomes" id="UP000887566">
    <property type="component" value="Unplaced"/>
</dbReference>
<dbReference type="Gene3D" id="1.10.225.10">
    <property type="entry name" value="Saposin-like"/>
    <property type="match status" value="1"/>
</dbReference>
<organism evidence="1 2">
    <name type="scientific">Plectus sambesii</name>
    <dbReference type="NCBI Taxonomy" id="2011161"/>
    <lineage>
        <taxon>Eukaryota</taxon>
        <taxon>Metazoa</taxon>
        <taxon>Ecdysozoa</taxon>
        <taxon>Nematoda</taxon>
        <taxon>Chromadorea</taxon>
        <taxon>Plectida</taxon>
        <taxon>Plectina</taxon>
        <taxon>Plectoidea</taxon>
        <taxon>Plectidae</taxon>
        <taxon>Plectus</taxon>
    </lineage>
</organism>
<name>A0A914XM76_9BILA</name>
<accession>A0A914XM76</accession>
<sequence>MFVSLVSRQLRNCADRRGTAMYSTTVCFLLLSALFLGAMAVPVEKAYARKDLIECTSCHMFILVVQNERNMSLNDCEAEAINECRQIMGPFSGACQAFIRANGPHLYQVTHNGGANGACNQWC</sequence>
<proteinExistence type="predicted"/>
<evidence type="ECO:0000313" key="1">
    <source>
        <dbReference type="Proteomes" id="UP000887566"/>
    </source>
</evidence>
<evidence type="ECO:0000313" key="2">
    <source>
        <dbReference type="WBParaSite" id="PSAMB.scaffold8988size5496.g32005.t1"/>
    </source>
</evidence>
<dbReference type="SUPFAM" id="SSF47862">
    <property type="entry name" value="Saposin"/>
    <property type="match status" value="1"/>
</dbReference>
<dbReference type="WBParaSite" id="PSAMB.scaffold8988size5496.g32005.t1">
    <property type="protein sequence ID" value="PSAMB.scaffold8988size5496.g32005.t1"/>
    <property type="gene ID" value="PSAMB.scaffold8988size5496.g32005"/>
</dbReference>
<reference evidence="2" key="1">
    <citation type="submission" date="2022-11" db="UniProtKB">
        <authorList>
            <consortium name="WormBaseParasite"/>
        </authorList>
    </citation>
    <scope>IDENTIFICATION</scope>
</reference>
<dbReference type="AlphaFoldDB" id="A0A914XM76"/>
<dbReference type="InterPro" id="IPR011001">
    <property type="entry name" value="Saposin-like"/>
</dbReference>
<keyword evidence="1" id="KW-1185">Reference proteome</keyword>